<comment type="caution">
    <text evidence="2">The sequence shown here is derived from an EMBL/GenBank/DDBJ whole genome shotgun (WGS) entry which is preliminary data.</text>
</comment>
<sequence length="190" mass="19827">MAMKAGPFALLLVATSAVFFFLWGTVAVALASGGVFGPSVVVSALSIASLIGAAQFLRTIKGESTRWLRGIPLAVVIALLVLRGGAAALTGIHPGQFETLLLALLVPTAALFLYTFPERCRHTIRGPVAVTALVSIASGYLIYHQAVVFAADPANPVVTGGLNEVVGILYIAYLMPLVGLLLIWAGVRCR</sequence>
<keyword evidence="3" id="KW-1185">Reference proteome</keyword>
<dbReference type="EMBL" id="VCYH01000001">
    <property type="protein sequence ID" value="MDN7023743.1"/>
    <property type="molecule type" value="Genomic_DNA"/>
</dbReference>
<feature type="transmembrane region" description="Helical" evidence="1">
    <location>
        <begin position="99"/>
        <end position="116"/>
    </location>
</feature>
<proteinExistence type="predicted"/>
<name>A0ABT8M733_9EURY</name>
<protein>
    <submittedName>
        <fullName evidence="2">Uncharacterized protein</fullName>
    </submittedName>
</protein>
<dbReference type="RefSeq" id="WP_301662796.1">
    <property type="nucleotide sequence ID" value="NZ_VCYH01000001.1"/>
</dbReference>
<keyword evidence="1" id="KW-0812">Transmembrane</keyword>
<evidence type="ECO:0000313" key="2">
    <source>
        <dbReference type="EMBL" id="MDN7023743.1"/>
    </source>
</evidence>
<keyword evidence="1" id="KW-0472">Membrane</keyword>
<evidence type="ECO:0000256" key="1">
    <source>
        <dbReference type="SAM" id="Phobius"/>
    </source>
</evidence>
<evidence type="ECO:0000313" key="3">
    <source>
        <dbReference type="Proteomes" id="UP001168338"/>
    </source>
</evidence>
<dbReference type="Proteomes" id="UP001168338">
    <property type="component" value="Unassembled WGS sequence"/>
</dbReference>
<feature type="transmembrane region" description="Helical" evidence="1">
    <location>
        <begin position="128"/>
        <end position="147"/>
    </location>
</feature>
<feature type="transmembrane region" description="Helical" evidence="1">
    <location>
        <begin position="72"/>
        <end position="93"/>
    </location>
</feature>
<accession>A0ABT8M733</accession>
<organism evidence="2 3">
    <name type="scientific">Methanoculleus frigidifontis</name>
    <dbReference type="NCBI Taxonomy" id="2584085"/>
    <lineage>
        <taxon>Archaea</taxon>
        <taxon>Methanobacteriati</taxon>
        <taxon>Methanobacteriota</taxon>
        <taxon>Stenosarchaea group</taxon>
        <taxon>Methanomicrobia</taxon>
        <taxon>Methanomicrobiales</taxon>
        <taxon>Methanomicrobiaceae</taxon>
        <taxon>Methanoculleus</taxon>
    </lineage>
</organism>
<feature type="transmembrane region" description="Helical" evidence="1">
    <location>
        <begin position="41"/>
        <end position="60"/>
    </location>
</feature>
<keyword evidence="1" id="KW-1133">Transmembrane helix</keyword>
<feature type="transmembrane region" description="Helical" evidence="1">
    <location>
        <begin position="167"/>
        <end position="187"/>
    </location>
</feature>
<reference evidence="2" key="1">
    <citation type="submission" date="2019-05" db="EMBL/GenBank/DDBJ databases">
        <title>Methanoculleus sp. FWC-SCC1, a methanogenic archaeon isolated from deep marine cold seep.</title>
        <authorList>
            <person name="Chen Y.-W."/>
            <person name="Chen S.-C."/>
            <person name="Teng N.-H."/>
            <person name="Lai M.-C."/>
        </authorList>
    </citation>
    <scope>NUCLEOTIDE SEQUENCE</scope>
    <source>
        <strain evidence="2">FWC-SCC1</strain>
    </source>
</reference>
<gene>
    <name evidence="2" type="ORF">FGU65_02335</name>
</gene>